<dbReference type="Pfam" id="PF00314">
    <property type="entry name" value="Thaumatin"/>
    <property type="match status" value="1"/>
</dbReference>
<feature type="region of interest" description="Disordered" evidence="1">
    <location>
        <begin position="328"/>
        <end position="400"/>
    </location>
</feature>
<dbReference type="InterPro" id="IPR001938">
    <property type="entry name" value="Thaumatin"/>
</dbReference>
<organism evidence="2 3">
    <name type="scientific">Rhodotorula graminis (strain WP1)</name>
    <dbReference type="NCBI Taxonomy" id="578459"/>
    <lineage>
        <taxon>Eukaryota</taxon>
        <taxon>Fungi</taxon>
        <taxon>Dikarya</taxon>
        <taxon>Basidiomycota</taxon>
        <taxon>Pucciniomycotina</taxon>
        <taxon>Microbotryomycetes</taxon>
        <taxon>Sporidiobolales</taxon>
        <taxon>Sporidiobolaceae</taxon>
        <taxon>Rhodotorula</taxon>
    </lineage>
</organism>
<feature type="compositionally biased region" description="Low complexity" evidence="1">
    <location>
        <begin position="369"/>
        <end position="380"/>
    </location>
</feature>
<evidence type="ECO:0000313" key="2">
    <source>
        <dbReference type="EMBL" id="KPV76215.1"/>
    </source>
</evidence>
<dbReference type="RefSeq" id="XP_018272264.1">
    <property type="nucleotide sequence ID" value="XM_018416250.1"/>
</dbReference>
<feature type="compositionally biased region" description="Basic residues" evidence="1">
    <location>
        <begin position="383"/>
        <end position="394"/>
    </location>
</feature>
<dbReference type="OrthoDB" id="430315at2759"/>
<dbReference type="Proteomes" id="UP000053890">
    <property type="component" value="Unassembled WGS sequence"/>
</dbReference>
<evidence type="ECO:0000256" key="1">
    <source>
        <dbReference type="SAM" id="MobiDB-lite"/>
    </source>
</evidence>
<accession>A0A194S6U4</accession>
<name>A0A194S6U4_RHOGW</name>
<feature type="compositionally biased region" description="Low complexity" evidence="1">
    <location>
        <begin position="54"/>
        <end position="80"/>
    </location>
</feature>
<reference evidence="2 3" key="1">
    <citation type="journal article" date="2015" name="Front. Microbiol.">
        <title>Genome sequence of the plant growth promoting endophytic yeast Rhodotorula graminis WP1.</title>
        <authorList>
            <person name="Firrincieli A."/>
            <person name="Otillar R."/>
            <person name="Salamov A."/>
            <person name="Schmutz J."/>
            <person name="Khan Z."/>
            <person name="Redman R.S."/>
            <person name="Fleck N.D."/>
            <person name="Lindquist E."/>
            <person name="Grigoriev I.V."/>
            <person name="Doty S.L."/>
        </authorList>
    </citation>
    <scope>NUCLEOTIDE SEQUENCE [LARGE SCALE GENOMIC DNA]</scope>
    <source>
        <strain evidence="2 3">WP1</strain>
    </source>
</reference>
<protein>
    <recommendedName>
        <fullName evidence="4">Osmotin, thaumatin-like protein</fullName>
    </recommendedName>
</protein>
<dbReference type="SMART" id="SM00205">
    <property type="entry name" value="THN"/>
    <property type="match status" value="1"/>
</dbReference>
<dbReference type="PANTHER" id="PTHR31048">
    <property type="entry name" value="OS03G0233200 PROTEIN"/>
    <property type="match status" value="1"/>
</dbReference>
<evidence type="ECO:0000313" key="3">
    <source>
        <dbReference type="Proteomes" id="UP000053890"/>
    </source>
</evidence>
<dbReference type="Gene3D" id="2.60.110.10">
    <property type="entry name" value="Thaumatin"/>
    <property type="match status" value="1"/>
</dbReference>
<dbReference type="EMBL" id="KQ474076">
    <property type="protein sequence ID" value="KPV76215.1"/>
    <property type="molecule type" value="Genomic_DNA"/>
</dbReference>
<proteinExistence type="predicted"/>
<dbReference type="InterPro" id="IPR037176">
    <property type="entry name" value="Osmotin/thaumatin-like_sf"/>
</dbReference>
<gene>
    <name evidence="2" type="ORF">RHOBADRAFT_52253</name>
</gene>
<feature type="compositionally biased region" description="Low complexity" evidence="1">
    <location>
        <begin position="33"/>
        <end position="46"/>
    </location>
</feature>
<dbReference type="GeneID" id="28976698"/>
<dbReference type="SUPFAM" id="SSF49870">
    <property type="entry name" value="Osmotin, thaumatin-like protein"/>
    <property type="match status" value="1"/>
</dbReference>
<feature type="compositionally biased region" description="Low complexity" evidence="1">
    <location>
        <begin position="89"/>
        <end position="102"/>
    </location>
</feature>
<dbReference type="PRINTS" id="PR00347">
    <property type="entry name" value="THAUMATIN"/>
</dbReference>
<feature type="compositionally biased region" description="Basic residues" evidence="1">
    <location>
        <begin position="12"/>
        <end position="22"/>
    </location>
</feature>
<dbReference type="PROSITE" id="PS51367">
    <property type="entry name" value="THAUMATIN_2"/>
    <property type="match status" value="1"/>
</dbReference>
<evidence type="ECO:0008006" key="4">
    <source>
        <dbReference type="Google" id="ProtNLM"/>
    </source>
</evidence>
<feature type="compositionally biased region" description="Low complexity" evidence="1">
    <location>
        <begin position="137"/>
        <end position="161"/>
    </location>
</feature>
<feature type="region of interest" description="Disordered" evidence="1">
    <location>
        <begin position="189"/>
        <end position="232"/>
    </location>
</feature>
<sequence>MAPAGTTNAAGRPKRKRQRRRRANADSDDDLDLSSSSSDAGSSSASDDSDSDADTPTTTSATAATTAPAKAAAASSSSSSSDDDDAGADSDSSSGSDLSFLSDGGGDLGGRGRRGRGRRRAAEGQEAAAKGAGGAAAPGSAPHAAAAQARRPYPERSPSPSMLARADPSAFVPLGTSLFPLLDKRVPKAAATTTAAGEEDGAEAGSGRVLEGLVEGDEAVADGQAKEEDGKKREDRFGEWWRARLVSEFEGDLGGLAAEPGLTPSRLQLLLTSLTTLSSLHTSSALPPSARSIWAHDASATLDPLATLPASATGDDLAEWATTRVGGAGDVEVGEEGVVDDERRSAKHKAKKERRKSAPVPEAVKMVVEAEGAAAPASSPAKKDKKEKKRKGRKSGVSEAGDNMELSHLVSPSRFAMSSFSHVLVAACFALLATTGVANASSMRQRQIQVVNQCTFPIWPALFTSVGPRPTHATGWKAAPGSRVSFPVEEGWGGRIWARTGCDFSDKTKPDYAQCETGGCVGGLQCDPHAGTGVPPVTLSELNLQATVDNYDTSNVDGASISIAITSSSKKCPLSNCPYNLLKACPHELQKKNDKGKVVGCLTSCGKYNKEEYCCSGAHSTPETCPSSGVKFYDFWKRACPIAYAYAYDESSGTALFTCSERSDYTVTFCPDKSLKSTALLPNGTTITQGTGFDLFPTFAAHKKQRRTSSRGHGHATRAVGSSN</sequence>
<dbReference type="STRING" id="578459.A0A194S6U4"/>
<feature type="compositionally biased region" description="Basic residues" evidence="1">
    <location>
        <begin position="345"/>
        <end position="357"/>
    </location>
</feature>
<keyword evidence="3" id="KW-1185">Reference proteome</keyword>
<dbReference type="AlphaFoldDB" id="A0A194S6U4"/>
<feature type="region of interest" description="Disordered" evidence="1">
    <location>
        <begin position="1"/>
        <end position="167"/>
    </location>
</feature>